<sequence length="224" mass="25752">MLLQHAGCSGCIAGLQTRLPSHPVSRPGARYRRACVVRAGALSPYDTFDDINSHFQRMEQEFGRIEKQMDRDLNRVFEQTQRTIEKAEKEGRVWRDEGSNWRSFGREHKYEAPGARSQYREFSIIYGTQPHTVPVHQPTFASAPLIIATLLAAVYALLTTTFLRNFDLTRYLRETRWKLALLWPVLLVTSENFREDFLRAVRGLPSKRRQANQGESGGETKPLT</sequence>
<proteinExistence type="predicted"/>
<evidence type="ECO:0000313" key="3">
    <source>
        <dbReference type="EMBL" id="KAK9813081.1"/>
    </source>
</evidence>
<feature type="coiled-coil region" evidence="1">
    <location>
        <begin position="70"/>
        <end position="97"/>
    </location>
</feature>
<evidence type="ECO:0000313" key="4">
    <source>
        <dbReference type="Proteomes" id="UP001489004"/>
    </source>
</evidence>
<feature type="transmembrane region" description="Helical" evidence="2">
    <location>
        <begin position="140"/>
        <end position="163"/>
    </location>
</feature>
<comment type="caution">
    <text evidence="3">The sequence shown here is derived from an EMBL/GenBank/DDBJ whole genome shotgun (WGS) entry which is preliminary data.</text>
</comment>
<organism evidence="3 4">
    <name type="scientific">[Myrmecia] bisecta</name>
    <dbReference type="NCBI Taxonomy" id="41462"/>
    <lineage>
        <taxon>Eukaryota</taxon>
        <taxon>Viridiplantae</taxon>
        <taxon>Chlorophyta</taxon>
        <taxon>core chlorophytes</taxon>
        <taxon>Trebouxiophyceae</taxon>
        <taxon>Trebouxiales</taxon>
        <taxon>Trebouxiaceae</taxon>
        <taxon>Myrmecia</taxon>
    </lineage>
</organism>
<name>A0AAW1PU85_9CHLO</name>
<keyword evidence="1" id="KW-0175">Coiled coil</keyword>
<accession>A0AAW1PU85</accession>
<protein>
    <submittedName>
        <fullName evidence="3">Uncharacterized protein</fullName>
    </submittedName>
</protein>
<keyword evidence="2" id="KW-0472">Membrane</keyword>
<keyword evidence="4" id="KW-1185">Reference proteome</keyword>
<dbReference type="AlphaFoldDB" id="A0AAW1PU85"/>
<dbReference type="Proteomes" id="UP001489004">
    <property type="component" value="Unassembled WGS sequence"/>
</dbReference>
<reference evidence="3 4" key="1">
    <citation type="journal article" date="2024" name="Nat. Commun.">
        <title>Phylogenomics reveals the evolutionary origins of lichenization in chlorophyte algae.</title>
        <authorList>
            <person name="Puginier C."/>
            <person name="Libourel C."/>
            <person name="Otte J."/>
            <person name="Skaloud P."/>
            <person name="Haon M."/>
            <person name="Grisel S."/>
            <person name="Petersen M."/>
            <person name="Berrin J.G."/>
            <person name="Delaux P.M."/>
            <person name="Dal Grande F."/>
            <person name="Keller J."/>
        </authorList>
    </citation>
    <scope>NUCLEOTIDE SEQUENCE [LARGE SCALE GENOMIC DNA]</scope>
    <source>
        <strain evidence="3 4">SAG 2043</strain>
    </source>
</reference>
<keyword evidence="2" id="KW-0812">Transmembrane</keyword>
<gene>
    <name evidence="3" type="ORF">WJX72_008576</name>
</gene>
<keyword evidence="2" id="KW-1133">Transmembrane helix</keyword>
<evidence type="ECO:0000256" key="2">
    <source>
        <dbReference type="SAM" id="Phobius"/>
    </source>
</evidence>
<dbReference type="EMBL" id="JALJOR010000008">
    <property type="protein sequence ID" value="KAK9813081.1"/>
    <property type="molecule type" value="Genomic_DNA"/>
</dbReference>
<evidence type="ECO:0000256" key="1">
    <source>
        <dbReference type="SAM" id="Coils"/>
    </source>
</evidence>